<keyword evidence="2" id="KW-0285">Flavoprotein</keyword>
<evidence type="ECO:0000256" key="1">
    <source>
        <dbReference type="ARBA" id="ARBA00010426"/>
    </source>
</evidence>
<protein>
    <submittedName>
        <fullName evidence="6">LLM class flavin-dependent oxidoreductase</fullName>
    </submittedName>
</protein>
<dbReference type="Gene3D" id="3.20.20.30">
    <property type="entry name" value="Luciferase-like domain"/>
    <property type="match status" value="1"/>
</dbReference>
<dbReference type="GO" id="GO:0016705">
    <property type="term" value="F:oxidoreductase activity, acting on paired donors, with incorporation or reduction of molecular oxygen"/>
    <property type="evidence" value="ECO:0007669"/>
    <property type="project" value="InterPro"/>
</dbReference>
<dbReference type="InterPro" id="IPR050766">
    <property type="entry name" value="Bact_Lucif_Oxidored"/>
</dbReference>
<keyword evidence="3" id="KW-0560">Oxidoreductase</keyword>
<keyword evidence="4" id="KW-0503">Monooxygenase</keyword>
<evidence type="ECO:0000256" key="4">
    <source>
        <dbReference type="ARBA" id="ARBA00023033"/>
    </source>
</evidence>
<evidence type="ECO:0000259" key="5">
    <source>
        <dbReference type="Pfam" id="PF00296"/>
    </source>
</evidence>
<dbReference type="AlphaFoldDB" id="A0A427T393"/>
<dbReference type="PANTHER" id="PTHR30137:SF16">
    <property type="entry name" value="BLL0895 PROTEIN"/>
    <property type="match status" value="1"/>
</dbReference>
<dbReference type="Pfam" id="PF00296">
    <property type="entry name" value="Bac_luciferase"/>
    <property type="match status" value="1"/>
</dbReference>
<evidence type="ECO:0000256" key="2">
    <source>
        <dbReference type="ARBA" id="ARBA00022630"/>
    </source>
</evidence>
<evidence type="ECO:0000313" key="6">
    <source>
        <dbReference type="EMBL" id="RSD13174.1"/>
    </source>
</evidence>
<name>A0A427T393_9PSEU</name>
<dbReference type="PANTHER" id="PTHR30137">
    <property type="entry name" value="LUCIFERASE-LIKE MONOOXYGENASE"/>
    <property type="match status" value="1"/>
</dbReference>
<organism evidence="6 7">
    <name type="scientific">Amycolatopsis eburnea</name>
    <dbReference type="NCBI Taxonomy" id="2267691"/>
    <lineage>
        <taxon>Bacteria</taxon>
        <taxon>Bacillati</taxon>
        <taxon>Actinomycetota</taxon>
        <taxon>Actinomycetes</taxon>
        <taxon>Pseudonocardiales</taxon>
        <taxon>Pseudonocardiaceae</taxon>
        <taxon>Amycolatopsis</taxon>
    </lineage>
</organism>
<proteinExistence type="inferred from homology"/>
<dbReference type="Proteomes" id="UP000267081">
    <property type="component" value="Unassembled WGS sequence"/>
</dbReference>
<evidence type="ECO:0000256" key="3">
    <source>
        <dbReference type="ARBA" id="ARBA00023002"/>
    </source>
</evidence>
<accession>A0A427T393</accession>
<comment type="similarity">
    <text evidence="1">Belongs to the bacterial luciferase oxidoreductase family.</text>
</comment>
<dbReference type="InterPro" id="IPR036661">
    <property type="entry name" value="Luciferase-like_sf"/>
</dbReference>
<reference evidence="6 7" key="1">
    <citation type="submission" date="2018-12" db="EMBL/GenBank/DDBJ databases">
        <title>Amycolatopsis eburnea sp. nov. actinomycete associate with arbuscular mycorrhiza fungal spore.</title>
        <authorList>
            <person name="Lumyong S."/>
            <person name="Chaiya L."/>
        </authorList>
    </citation>
    <scope>NUCLEOTIDE SEQUENCE [LARGE SCALE GENOMIC DNA]</scope>
    <source>
        <strain evidence="6 7">GLM-1</strain>
    </source>
</reference>
<gene>
    <name evidence="6" type="ORF">EIY87_25785</name>
</gene>
<evidence type="ECO:0000313" key="7">
    <source>
        <dbReference type="Proteomes" id="UP000267081"/>
    </source>
</evidence>
<dbReference type="RefSeq" id="WP_125312474.1">
    <property type="nucleotide sequence ID" value="NZ_RSEC01000058.1"/>
</dbReference>
<dbReference type="EMBL" id="RSEC01000058">
    <property type="protein sequence ID" value="RSD13174.1"/>
    <property type="molecule type" value="Genomic_DNA"/>
</dbReference>
<comment type="caution">
    <text evidence="6">The sequence shown here is derived from an EMBL/GenBank/DDBJ whole genome shotgun (WGS) entry which is preliminary data.</text>
</comment>
<dbReference type="SUPFAM" id="SSF51679">
    <property type="entry name" value="Bacterial luciferase-like"/>
    <property type="match status" value="1"/>
</dbReference>
<dbReference type="OrthoDB" id="7903015at2"/>
<dbReference type="GO" id="GO:0005829">
    <property type="term" value="C:cytosol"/>
    <property type="evidence" value="ECO:0007669"/>
    <property type="project" value="TreeGrafter"/>
</dbReference>
<dbReference type="InterPro" id="IPR011251">
    <property type="entry name" value="Luciferase-like_dom"/>
</dbReference>
<dbReference type="GO" id="GO:0004497">
    <property type="term" value="F:monooxygenase activity"/>
    <property type="evidence" value="ECO:0007669"/>
    <property type="project" value="UniProtKB-KW"/>
</dbReference>
<feature type="domain" description="Luciferase-like" evidence="5">
    <location>
        <begin position="1"/>
        <end position="314"/>
    </location>
</feature>
<keyword evidence="7" id="KW-1185">Reference proteome</keyword>
<sequence length="355" mass="39379">MEFGINFFPVVDPASKGPAQYYEESLRLVEAAEAAGFAHVQTVEHYCSPYGGYSPDPVLFLTAAAMRTSRIRLITGAVIAAFEHPVKLASRLAVLDNLSRGRLDVGFGRGFLPREFELFGFSMDESRARFQEGIEACRRLWSETDVVWDGKFHSFGPVTLQPRPYSTPHPRVYVASASTPDSCAAAGREGYGVQVVPSVVSVDRLQEMVRRYRDAWAEAGHAEPAPRVQIKYTCYVADDRETAMTVADTWERNYIAMMAREVAALAEVRSADYPGYETFADKVKKYSLGKALADNKVLVGTPAEVTAQLETIARWFGPDISVSLQFNPGAMPEAQSRRSFDLFVRDVMPKFAETA</sequence>